<evidence type="ECO:0000313" key="1">
    <source>
        <dbReference type="EMBL" id="GFO10154.1"/>
    </source>
</evidence>
<accession>A0AAV4AVM1</accession>
<gene>
    <name evidence="1" type="ORF">PoB_003665900</name>
</gene>
<sequence>MIFLLIPVTVSPLNTSKRVIRKHDLGFCSKEEMAQQVDGITHARHIQVHWDEDRIGIDSRSTQKADWTVWVMSQPQSSGSNPSRTGRTSRQPRCRYCGCGPLNFSTAPKGHGGEKLRRG</sequence>
<organism evidence="1 2">
    <name type="scientific">Plakobranchus ocellatus</name>
    <dbReference type="NCBI Taxonomy" id="259542"/>
    <lineage>
        <taxon>Eukaryota</taxon>
        <taxon>Metazoa</taxon>
        <taxon>Spiralia</taxon>
        <taxon>Lophotrochozoa</taxon>
        <taxon>Mollusca</taxon>
        <taxon>Gastropoda</taxon>
        <taxon>Heterobranchia</taxon>
        <taxon>Euthyneura</taxon>
        <taxon>Panpulmonata</taxon>
        <taxon>Sacoglossa</taxon>
        <taxon>Placobranchoidea</taxon>
        <taxon>Plakobranchidae</taxon>
        <taxon>Plakobranchus</taxon>
    </lineage>
</organism>
<comment type="caution">
    <text evidence="1">The sequence shown here is derived from an EMBL/GenBank/DDBJ whole genome shotgun (WGS) entry which is preliminary data.</text>
</comment>
<dbReference type="EMBL" id="BLXT01004148">
    <property type="protein sequence ID" value="GFO10154.1"/>
    <property type="molecule type" value="Genomic_DNA"/>
</dbReference>
<keyword evidence="2" id="KW-1185">Reference proteome</keyword>
<dbReference type="AlphaFoldDB" id="A0AAV4AVM1"/>
<proteinExistence type="predicted"/>
<reference evidence="1 2" key="1">
    <citation type="journal article" date="2021" name="Elife">
        <title>Chloroplast acquisition without the gene transfer in kleptoplastic sea slugs, Plakobranchus ocellatus.</title>
        <authorList>
            <person name="Maeda T."/>
            <person name="Takahashi S."/>
            <person name="Yoshida T."/>
            <person name="Shimamura S."/>
            <person name="Takaki Y."/>
            <person name="Nagai Y."/>
            <person name="Toyoda A."/>
            <person name="Suzuki Y."/>
            <person name="Arimoto A."/>
            <person name="Ishii H."/>
            <person name="Satoh N."/>
            <person name="Nishiyama T."/>
            <person name="Hasebe M."/>
            <person name="Maruyama T."/>
            <person name="Minagawa J."/>
            <person name="Obokata J."/>
            <person name="Shigenobu S."/>
        </authorList>
    </citation>
    <scope>NUCLEOTIDE SEQUENCE [LARGE SCALE GENOMIC DNA]</scope>
</reference>
<evidence type="ECO:0000313" key="2">
    <source>
        <dbReference type="Proteomes" id="UP000735302"/>
    </source>
</evidence>
<name>A0AAV4AVM1_9GAST</name>
<dbReference type="Proteomes" id="UP000735302">
    <property type="component" value="Unassembled WGS sequence"/>
</dbReference>
<protein>
    <submittedName>
        <fullName evidence="1">Uncharacterized protein</fullName>
    </submittedName>
</protein>